<reference evidence="11 12" key="1">
    <citation type="submission" date="2020-10" db="EMBL/GenBank/DDBJ databases">
        <title>Connecting structure to function with the recovery of over 1000 high-quality activated sludge metagenome-assembled genomes encoding full-length rRNA genes using long-read sequencing.</title>
        <authorList>
            <person name="Singleton C.M."/>
            <person name="Petriglieri F."/>
            <person name="Kristensen J.M."/>
            <person name="Kirkegaard R.H."/>
            <person name="Michaelsen T.Y."/>
            <person name="Andersen M.H."/>
            <person name="Karst S.M."/>
            <person name="Dueholm M.S."/>
            <person name="Nielsen P.H."/>
            <person name="Albertsen M."/>
        </authorList>
    </citation>
    <scope>NUCLEOTIDE SEQUENCE [LARGE SCALE GENOMIC DNA]</scope>
    <source>
        <strain evidence="11">Ribe_18-Q3-R11-54_MAXAC.273</strain>
    </source>
</reference>
<dbReference type="Proteomes" id="UP000808337">
    <property type="component" value="Unassembled WGS sequence"/>
</dbReference>
<evidence type="ECO:0000256" key="4">
    <source>
        <dbReference type="ARBA" id="ARBA00022692"/>
    </source>
</evidence>
<feature type="domain" description="MotA/TolQ/ExbB proton channel" evidence="10">
    <location>
        <begin position="88"/>
        <end position="147"/>
    </location>
</feature>
<evidence type="ECO:0000256" key="5">
    <source>
        <dbReference type="ARBA" id="ARBA00022927"/>
    </source>
</evidence>
<proteinExistence type="inferred from homology"/>
<comment type="subcellular location">
    <subcellularLocation>
        <location evidence="1">Cell membrane</location>
        <topology evidence="1">Multi-pass membrane protein</topology>
    </subcellularLocation>
    <subcellularLocation>
        <location evidence="8">Membrane</location>
        <topology evidence="8">Multi-pass membrane protein</topology>
    </subcellularLocation>
</comment>
<evidence type="ECO:0000256" key="3">
    <source>
        <dbReference type="ARBA" id="ARBA00022475"/>
    </source>
</evidence>
<keyword evidence="3" id="KW-1003">Cell membrane</keyword>
<comment type="similarity">
    <text evidence="8">Belongs to the exbB/tolQ family.</text>
</comment>
<feature type="transmembrane region" description="Helical" evidence="9">
    <location>
        <begin position="31"/>
        <end position="52"/>
    </location>
</feature>
<name>A0A9D7SVU9_9BACT</name>
<evidence type="ECO:0000256" key="8">
    <source>
        <dbReference type="RuleBase" id="RU004057"/>
    </source>
</evidence>
<evidence type="ECO:0000313" key="11">
    <source>
        <dbReference type="EMBL" id="MBK9982852.1"/>
    </source>
</evidence>
<dbReference type="PANTHER" id="PTHR30625">
    <property type="entry name" value="PROTEIN TOLQ"/>
    <property type="match status" value="1"/>
</dbReference>
<evidence type="ECO:0000259" key="10">
    <source>
        <dbReference type="Pfam" id="PF01618"/>
    </source>
</evidence>
<dbReference type="InterPro" id="IPR002898">
    <property type="entry name" value="MotA_ExbB_proton_chnl"/>
</dbReference>
<dbReference type="EMBL" id="JADKGY010000008">
    <property type="protein sequence ID" value="MBK9982852.1"/>
    <property type="molecule type" value="Genomic_DNA"/>
</dbReference>
<dbReference type="PANTHER" id="PTHR30625:SF15">
    <property type="entry name" value="BIOPOLYMER TRANSPORT PROTEIN EXBB"/>
    <property type="match status" value="1"/>
</dbReference>
<organism evidence="11 12">
    <name type="scientific">Candidatus Opimibacter skivensis</name>
    <dbReference type="NCBI Taxonomy" id="2982028"/>
    <lineage>
        <taxon>Bacteria</taxon>
        <taxon>Pseudomonadati</taxon>
        <taxon>Bacteroidota</taxon>
        <taxon>Saprospiria</taxon>
        <taxon>Saprospirales</taxon>
        <taxon>Saprospiraceae</taxon>
        <taxon>Candidatus Opimibacter</taxon>
    </lineage>
</organism>
<dbReference type="GO" id="GO:0005886">
    <property type="term" value="C:plasma membrane"/>
    <property type="evidence" value="ECO:0007669"/>
    <property type="project" value="UniProtKB-SubCell"/>
</dbReference>
<keyword evidence="6 9" id="KW-1133">Transmembrane helix</keyword>
<accession>A0A9D7SVU9</accession>
<dbReference type="GO" id="GO:0017038">
    <property type="term" value="P:protein import"/>
    <property type="evidence" value="ECO:0007669"/>
    <property type="project" value="TreeGrafter"/>
</dbReference>
<comment type="caution">
    <text evidence="11">The sequence shown here is derived from an EMBL/GenBank/DDBJ whole genome shotgun (WGS) entry which is preliminary data.</text>
</comment>
<dbReference type="AlphaFoldDB" id="A0A9D7SVU9"/>
<keyword evidence="7 9" id="KW-0472">Membrane</keyword>
<keyword evidence="5 8" id="KW-0653">Protein transport</keyword>
<dbReference type="Pfam" id="PF01618">
    <property type="entry name" value="MotA_ExbB"/>
    <property type="match status" value="1"/>
</dbReference>
<keyword evidence="2 8" id="KW-0813">Transport</keyword>
<evidence type="ECO:0000256" key="9">
    <source>
        <dbReference type="SAM" id="Phobius"/>
    </source>
</evidence>
<evidence type="ECO:0000256" key="7">
    <source>
        <dbReference type="ARBA" id="ARBA00023136"/>
    </source>
</evidence>
<sequence length="154" mass="16482">MQAATTAVDSTAVAPGSSLRMIDILFKGGPVMIPLIILSLISIAFIISKYIFIRERSKIDTNLVNTVLDKISLGQFDSASLLCDQSNGSLGNVIKAGVSQIGKPIEYIEKALEVQSNIELGEMESKMGYISMVSGIAPRLGFIGTILRGHPDLL</sequence>
<evidence type="ECO:0000256" key="2">
    <source>
        <dbReference type="ARBA" id="ARBA00022448"/>
    </source>
</evidence>
<dbReference type="InterPro" id="IPR050790">
    <property type="entry name" value="ExbB/TolQ_transport"/>
</dbReference>
<evidence type="ECO:0000256" key="1">
    <source>
        <dbReference type="ARBA" id="ARBA00004651"/>
    </source>
</evidence>
<keyword evidence="4 9" id="KW-0812">Transmembrane</keyword>
<evidence type="ECO:0000313" key="12">
    <source>
        <dbReference type="Proteomes" id="UP000808337"/>
    </source>
</evidence>
<gene>
    <name evidence="11" type="ORF">IPP15_10610</name>
</gene>
<evidence type="ECO:0000256" key="6">
    <source>
        <dbReference type="ARBA" id="ARBA00022989"/>
    </source>
</evidence>
<protein>
    <submittedName>
        <fullName evidence="11">MotA/TolQ/ExbB proton channel family protein</fullName>
    </submittedName>
</protein>